<gene>
    <name evidence="1" type="ORF">S03H2_12495</name>
</gene>
<feature type="non-terminal residue" evidence="1">
    <location>
        <position position="93"/>
    </location>
</feature>
<protein>
    <submittedName>
        <fullName evidence="1">Uncharacterized protein</fullName>
    </submittedName>
</protein>
<proteinExistence type="predicted"/>
<sequence length="93" mass="10774">MMSRNDLVCDLVVDAVVEWLGKKYKKSQIKLELAQINGGKPLNIWTVERIIHLARKKIRDIYHIDAVEFKGSSIEFYSAVIRDPKISVKYKLV</sequence>
<reference evidence="1" key="1">
    <citation type="journal article" date="2014" name="Front. Microbiol.">
        <title>High frequency of phylogenetically diverse reductive dehalogenase-homologous genes in deep subseafloor sedimentary metagenomes.</title>
        <authorList>
            <person name="Kawai M."/>
            <person name="Futagami T."/>
            <person name="Toyoda A."/>
            <person name="Takaki Y."/>
            <person name="Nishi S."/>
            <person name="Hori S."/>
            <person name="Arai W."/>
            <person name="Tsubouchi T."/>
            <person name="Morono Y."/>
            <person name="Uchiyama I."/>
            <person name="Ito T."/>
            <person name="Fujiyama A."/>
            <person name="Inagaki F."/>
            <person name="Takami H."/>
        </authorList>
    </citation>
    <scope>NUCLEOTIDE SEQUENCE</scope>
    <source>
        <strain evidence="1">Expedition CK06-06</strain>
    </source>
</reference>
<organism evidence="1">
    <name type="scientific">marine sediment metagenome</name>
    <dbReference type="NCBI Taxonomy" id="412755"/>
    <lineage>
        <taxon>unclassified sequences</taxon>
        <taxon>metagenomes</taxon>
        <taxon>ecological metagenomes</taxon>
    </lineage>
</organism>
<accession>X1GPW5</accession>
<dbReference type="AlphaFoldDB" id="X1GPW5"/>
<name>X1GPW5_9ZZZZ</name>
<evidence type="ECO:0000313" key="1">
    <source>
        <dbReference type="EMBL" id="GAH46915.1"/>
    </source>
</evidence>
<comment type="caution">
    <text evidence="1">The sequence shown here is derived from an EMBL/GenBank/DDBJ whole genome shotgun (WGS) entry which is preliminary data.</text>
</comment>
<dbReference type="EMBL" id="BARU01006356">
    <property type="protein sequence ID" value="GAH46915.1"/>
    <property type="molecule type" value="Genomic_DNA"/>
</dbReference>